<reference evidence="1 2" key="1">
    <citation type="journal article" date="2013" name="Nat. Commun.">
        <title>The evolution and pathogenic mechanisms of the rice sheath blight pathogen.</title>
        <authorList>
            <person name="Zheng A."/>
            <person name="Lin R."/>
            <person name="Xu L."/>
            <person name="Qin P."/>
            <person name="Tang C."/>
            <person name="Ai P."/>
            <person name="Zhang D."/>
            <person name="Liu Y."/>
            <person name="Sun Z."/>
            <person name="Feng H."/>
            <person name="Wang Y."/>
            <person name="Chen Y."/>
            <person name="Liang X."/>
            <person name="Fu R."/>
            <person name="Li Q."/>
            <person name="Zhang J."/>
            <person name="Yu X."/>
            <person name="Xie Z."/>
            <person name="Ding L."/>
            <person name="Guan P."/>
            <person name="Tang J."/>
            <person name="Liang Y."/>
            <person name="Wang S."/>
            <person name="Deng Q."/>
            <person name="Li S."/>
            <person name="Zhu J."/>
            <person name="Wang L."/>
            <person name="Liu H."/>
            <person name="Li P."/>
        </authorList>
    </citation>
    <scope>NUCLEOTIDE SEQUENCE [LARGE SCALE GENOMIC DNA]</scope>
    <source>
        <strain evidence="2">AG-1 IA</strain>
    </source>
</reference>
<accession>L8WMK1</accession>
<evidence type="ECO:0000313" key="1">
    <source>
        <dbReference type="EMBL" id="ELU37579.1"/>
    </source>
</evidence>
<comment type="caution">
    <text evidence="1">The sequence shown here is derived from an EMBL/GenBank/DDBJ whole genome shotgun (WGS) entry which is preliminary data.</text>
</comment>
<gene>
    <name evidence="1" type="ORF">AG1IA_08391</name>
</gene>
<dbReference type="HOGENOM" id="CLU_1230634_0_0_1"/>
<proteinExistence type="predicted"/>
<organism evidence="1 2">
    <name type="scientific">Thanatephorus cucumeris (strain AG1-IA)</name>
    <name type="common">Rice sheath blight fungus</name>
    <name type="synonym">Rhizoctonia solani</name>
    <dbReference type="NCBI Taxonomy" id="983506"/>
    <lineage>
        <taxon>Eukaryota</taxon>
        <taxon>Fungi</taxon>
        <taxon>Dikarya</taxon>
        <taxon>Basidiomycota</taxon>
        <taxon>Agaricomycotina</taxon>
        <taxon>Agaricomycetes</taxon>
        <taxon>Cantharellales</taxon>
        <taxon>Ceratobasidiaceae</taxon>
        <taxon>Rhizoctonia</taxon>
        <taxon>Rhizoctonia solani AG-1</taxon>
    </lineage>
</organism>
<dbReference type="Proteomes" id="UP000011668">
    <property type="component" value="Unassembled WGS sequence"/>
</dbReference>
<evidence type="ECO:0000313" key="2">
    <source>
        <dbReference type="Proteomes" id="UP000011668"/>
    </source>
</evidence>
<keyword evidence="2" id="KW-1185">Reference proteome</keyword>
<sequence>MLTILAHIFIPQPIHLSRFRPVRPLDSTGYPIRRISTKYWLPGSRYNKAIIAHVRTVASALTLRHFGMKLNQPYAVRLIDESTGLEWYSPYDCFPNGLTASGYRSSSTHSFGHPLVAFGTPKTSHAGYLRIYTRNREVFKTECLVCRPYQTITLLPLFTITYHAIGVLDSDDTAPCIERSRLFLFMPESETRHGSFKVILNNPLIKMRTQARGEKQFGAVSQGYD</sequence>
<protein>
    <submittedName>
        <fullName evidence="1">Uncharacterized protein</fullName>
    </submittedName>
</protein>
<name>L8WMK1_THACA</name>
<dbReference type="AlphaFoldDB" id="L8WMK1"/>
<dbReference type="EMBL" id="AFRT01002568">
    <property type="protein sequence ID" value="ELU37579.1"/>
    <property type="molecule type" value="Genomic_DNA"/>
</dbReference>